<feature type="region of interest" description="Disordered" evidence="1">
    <location>
        <begin position="303"/>
        <end position="331"/>
    </location>
</feature>
<feature type="region of interest" description="Disordered" evidence="1">
    <location>
        <begin position="276"/>
        <end position="295"/>
    </location>
</feature>
<sequence length="567" mass="63585">MSSQEKLDGFIFMCNRMTKPECYRFRVFGLPAGRREVVEKIHPGAYLFLFDTDVKVLYGIYMATSSGQLRIEPLAFGQRFPAQVRFKIYQDCLPLPENCFKQAIEDNYQKDSNKFTPELSITQVRSLLALFRPLPALSTVPRHPILKDPSLLSLPPANDVIHQISRPSLSQDSMSRMSPNQVPWQFNYKHVNELDEPPPPGYSYPAANTMPSVASAQFVPSQASRVQLHPLASQLTLEGTYGAGIDRSFTQPVPNTHYTHRNIHNPQPEIHSSMVNRGSGHPQSWQDPQHAAHHSILHSQPEIHSSVGSMGNSYTQPLQDPQSWQDPQHARHSILSLQPEINSSMGTMGTSHTQPLQDPQSWQVLQHARHNILHSQPEIHSSMGTMGVSHTQPLQDPQHPHQSSQNPLSDFHSGVVNVGSSHAQSLQNPHYTHQNIPNQQPDSYSNVRNLVRSYGQSLPDPQYPYQNTLNLQPDFNSSTVNMDHANLMMQSQYYPYVPQEVGSATNSYQWPGAIHGVVSSNQKVGTGAEYYQPSMQTNDNIATQEHAVSHYYIAGASSQPVESHVQM</sequence>
<reference evidence="3 4" key="1">
    <citation type="submission" date="2024-03" db="EMBL/GenBank/DDBJ databases">
        <authorList>
            <person name="Martinez-Hernandez J."/>
        </authorList>
    </citation>
    <scope>NUCLEOTIDE SEQUENCE [LARGE SCALE GENOMIC DNA]</scope>
</reference>
<evidence type="ECO:0000313" key="4">
    <source>
        <dbReference type="Proteomes" id="UP001497480"/>
    </source>
</evidence>
<accession>A0AAV1W8M1</accession>
<feature type="domain" description="DCD" evidence="2">
    <location>
        <begin position="5"/>
        <end position="133"/>
    </location>
</feature>
<dbReference type="AlphaFoldDB" id="A0AAV1W8M1"/>
<comment type="caution">
    <text evidence="3">The sequence shown here is derived from an EMBL/GenBank/DDBJ whole genome shotgun (WGS) entry which is preliminary data.</text>
</comment>
<protein>
    <recommendedName>
        <fullName evidence="2">DCD domain-containing protein</fullName>
    </recommendedName>
</protein>
<feature type="compositionally biased region" description="Polar residues" evidence="1">
    <location>
        <begin position="276"/>
        <end position="287"/>
    </location>
</feature>
<dbReference type="PANTHER" id="PTHR46444:SF7">
    <property type="entry name" value="DCD (DEVELOPMENT AND CELL DEATH) DOMAIN PROTEIN"/>
    <property type="match status" value="1"/>
</dbReference>
<evidence type="ECO:0000256" key="1">
    <source>
        <dbReference type="SAM" id="MobiDB-lite"/>
    </source>
</evidence>
<gene>
    <name evidence="3" type="ORF">LLUT_LOCUS6277</name>
</gene>
<feature type="compositionally biased region" description="Polar residues" evidence="1">
    <location>
        <begin position="303"/>
        <end position="326"/>
    </location>
</feature>
<organism evidence="3 4">
    <name type="scientific">Lupinus luteus</name>
    <name type="common">European yellow lupine</name>
    <dbReference type="NCBI Taxonomy" id="3873"/>
    <lineage>
        <taxon>Eukaryota</taxon>
        <taxon>Viridiplantae</taxon>
        <taxon>Streptophyta</taxon>
        <taxon>Embryophyta</taxon>
        <taxon>Tracheophyta</taxon>
        <taxon>Spermatophyta</taxon>
        <taxon>Magnoliopsida</taxon>
        <taxon>eudicotyledons</taxon>
        <taxon>Gunneridae</taxon>
        <taxon>Pentapetalae</taxon>
        <taxon>rosids</taxon>
        <taxon>fabids</taxon>
        <taxon>Fabales</taxon>
        <taxon>Fabaceae</taxon>
        <taxon>Papilionoideae</taxon>
        <taxon>50 kb inversion clade</taxon>
        <taxon>genistoids sensu lato</taxon>
        <taxon>core genistoids</taxon>
        <taxon>Genisteae</taxon>
        <taxon>Lupinus</taxon>
    </lineage>
</organism>
<dbReference type="Pfam" id="PF10539">
    <property type="entry name" value="Dev_Cell_Death"/>
    <property type="match status" value="1"/>
</dbReference>
<dbReference type="SMART" id="SM00767">
    <property type="entry name" value="DCD"/>
    <property type="match status" value="1"/>
</dbReference>
<dbReference type="PANTHER" id="PTHR46444">
    <property type="entry name" value="DCD (DEVELOPMENT AND CELL DEATH) DOMAIN PROTEIN-RELATED"/>
    <property type="match status" value="1"/>
</dbReference>
<proteinExistence type="predicted"/>
<feature type="compositionally biased region" description="Polar residues" evidence="1">
    <location>
        <begin position="418"/>
        <end position="445"/>
    </location>
</feature>
<dbReference type="EMBL" id="CAXHTB010000004">
    <property type="protein sequence ID" value="CAL0305217.1"/>
    <property type="molecule type" value="Genomic_DNA"/>
</dbReference>
<evidence type="ECO:0000313" key="3">
    <source>
        <dbReference type="EMBL" id="CAL0305217.1"/>
    </source>
</evidence>
<feature type="region of interest" description="Disordered" evidence="1">
    <location>
        <begin position="381"/>
        <end position="445"/>
    </location>
</feature>
<feature type="compositionally biased region" description="Polar residues" evidence="1">
    <location>
        <begin position="381"/>
        <end position="408"/>
    </location>
</feature>
<dbReference type="PROSITE" id="PS51222">
    <property type="entry name" value="DCD"/>
    <property type="match status" value="1"/>
</dbReference>
<dbReference type="Proteomes" id="UP001497480">
    <property type="component" value="Unassembled WGS sequence"/>
</dbReference>
<dbReference type="InterPro" id="IPR013989">
    <property type="entry name" value="Dev_and_cell_death_domain"/>
</dbReference>
<name>A0AAV1W8M1_LUPLU</name>
<evidence type="ECO:0000259" key="2">
    <source>
        <dbReference type="PROSITE" id="PS51222"/>
    </source>
</evidence>
<keyword evidence="4" id="KW-1185">Reference proteome</keyword>